<evidence type="ECO:0000313" key="3">
    <source>
        <dbReference type="Proteomes" id="UP000823912"/>
    </source>
</evidence>
<organism evidence="2 3">
    <name type="scientific">Candidatus Pullilachnospira gallistercoris</name>
    <dbReference type="NCBI Taxonomy" id="2840911"/>
    <lineage>
        <taxon>Bacteria</taxon>
        <taxon>Bacillati</taxon>
        <taxon>Bacillota</taxon>
        <taxon>Clostridia</taxon>
        <taxon>Lachnospirales</taxon>
        <taxon>Lachnospiraceae</taxon>
        <taxon>Lachnospiraceae incertae sedis</taxon>
        <taxon>Candidatus Pullilachnospira</taxon>
    </lineage>
</organism>
<protein>
    <submittedName>
        <fullName evidence="2">InlB B-repeat-containing protein</fullName>
    </submittedName>
</protein>
<dbReference type="InterPro" id="IPR013378">
    <property type="entry name" value="InlB-like_B-rpt"/>
</dbReference>
<dbReference type="InterPro" id="IPR042229">
    <property type="entry name" value="Listeria/Bacterioides_rpt_sf"/>
</dbReference>
<name>A0A9D1EAJ9_9FIRM</name>
<dbReference type="SUPFAM" id="SSF101898">
    <property type="entry name" value="NHL repeat"/>
    <property type="match status" value="1"/>
</dbReference>
<dbReference type="NCBIfam" id="TIGR02543">
    <property type="entry name" value="List_Bact_rpt"/>
    <property type="match status" value="1"/>
</dbReference>
<sequence length="425" mass="48849">MKRWIPAVLFLVCGLFLLTSVRMGEGENQMTAVEEAGTTEKFSWEVTYVLNGGTNSILNPDRITTKTPLPMELYSPYRAGYNFSGWYSDAACQQRVEQLTEQRDITLYAKWTLIIDSLENIKSYPYQSSGQGDTRCLRDLSFALLYQIETPGNPQTRWMDFQNHYIDSENQCPQGLCMTKDYVIISTYSAGEEDEESLGALIFYDRETGEHVKSFGMESESHLGGIAYDGENLWICHSNTREVERISFDFLEHLIRISKQNFIDISGCFSRYPVRNTPSCIAYEDGKLYVATHRIYASARMYVYRYHEKEDTLEVEEGYFIPSKVQGVTFDGEGRVYLSTSYGRSKSSYLYVYDSLKELESFFAAPRLRVEMPPGSEEILRQGDELYILFETACYKYYEGTDGNGTCDYPLDKIVILDLASLFYD</sequence>
<evidence type="ECO:0000313" key="2">
    <source>
        <dbReference type="EMBL" id="HIR71188.1"/>
    </source>
</evidence>
<evidence type="ECO:0000256" key="1">
    <source>
        <dbReference type="ARBA" id="ARBA00004196"/>
    </source>
</evidence>
<reference evidence="2" key="2">
    <citation type="journal article" date="2021" name="PeerJ">
        <title>Extensive microbial diversity within the chicken gut microbiome revealed by metagenomics and culture.</title>
        <authorList>
            <person name="Gilroy R."/>
            <person name="Ravi A."/>
            <person name="Getino M."/>
            <person name="Pursley I."/>
            <person name="Horton D.L."/>
            <person name="Alikhan N.F."/>
            <person name="Baker D."/>
            <person name="Gharbi K."/>
            <person name="Hall N."/>
            <person name="Watson M."/>
            <person name="Adriaenssens E.M."/>
            <person name="Foster-Nyarko E."/>
            <person name="Jarju S."/>
            <person name="Secka A."/>
            <person name="Antonio M."/>
            <person name="Oren A."/>
            <person name="Chaudhuri R.R."/>
            <person name="La Ragione R."/>
            <person name="Hildebrand F."/>
            <person name="Pallen M.J."/>
        </authorList>
    </citation>
    <scope>NUCLEOTIDE SEQUENCE</scope>
    <source>
        <strain evidence="2">ChiSjej5B23-6657</strain>
    </source>
</reference>
<dbReference type="EMBL" id="DVHM01000128">
    <property type="protein sequence ID" value="HIR71188.1"/>
    <property type="molecule type" value="Genomic_DNA"/>
</dbReference>
<comment type="subcellular location">
    <subcellularLocation>
        <location evidence="1">Cell envelope</location>
    </subcellularLocation>
</comment>
<dbReference type="Proteomes" id="UP000823912">
    <property type="component" value="Unassembled WGS sequence"/>
</dbReference>
<dbReference type="Gene3D" id="2.60.40.4270">
    <property type="entry name" value="Listeria-Bacteroides repeat domain"/>
    <property type="match status" value="1"/>
</dbReference>
<reference evidence="2" key="1">
    <citation type="submission" date="2020-10" db="EMBL/GenBank/DDBJ databases">
        <authorList>
            <person name="Gilroy R."/>
        </authorList>
    </citation>
    <scope>NUCLEOTIDE SEQUENCE</scope>
    <source>
        <strain evidence="2">ChiSjej5B23-6657</strain>
    </source>
</reference>
<dbReference type="GO" id="GO:0030313">
    <property type="term" value="C:cell envelope"/>
    <property type="evidence" value="ECO:0007669"/>
    <property type="project" value="UniProtKB-SubCell"/>
</dbReference>
<comment type="caution">
    <text evidence="2">The sequence shown here is derived from an EMBL/GenBank/DDBJ whole genome shotgun (WGS) entry which is preliminary data.</text>
</comment>
<accession>A0A9D1EAJ9</accession>
<dbReference type="AlphaFoldDB" id="A0A9D1EAJ9"/>
<gene>
    <name evidence="2" type="ORF">IAA55_07890</name>
</gene>
<dbReference type="Pfam" id="PF09479">
    <property type="entry name" value="Flg_new"/>
    <property type="match status" value="1"/>
</dbReference>
<proteinExistence type="predicted"/>